<feature type="compositionally biased region" description="Basic and acidic residues" evidence="8">
    <location>
        <begin position="420"/>
        <end position="430"/>
    </location>
</feature>
<keyword evidence="13" id="KW-1185">Reference proteome</keyword>
<feature type="domain" description="Helicase C-terminal" evidence="10">
    <location>
        <begin position="246"/>
        <end position="396"/>
    </location>
</feature>
<dbReference type="AlphaFoldDB" id="A0A0K1Q366"/>
<dbReference type="GO" id="GO:0005829">
    <property type="term" value="C:cytosol"/>
    <property type="evidence" value="ECO:0007669"/>
    <property type="project" value="TreeGrafter"/>
</dbReference>
<dbReference type="GO" id="GO:0003724">
    <property type="term" value="F:RNA helicase activity"/>
    <property type="evidence" value="ECO:0007669"/>
    <property type="project" value="InterPro"/>
</dbReference>
<dbReference type="InterPro" id="IPR044742">
    <property type="entry name" value="DEAD/DEAH_RhlB"/>
</dbReference>
<dbReference type="PROSITE" id="PS00039">
    <property type="entry name" value="DEAD_ATP_HELICASE"/>
    <property type="match status" value="1"/>
</dbReference>
<dbReference type="SMART" id="SM00487">
    <property type="entry name" value="DEXDc"/>
    <property type="match status" value="1"/>
</dbReference>
<evidence type="ECO:0000259" key="11">
    <source>
        <dbReference type="PROSITE" id="PS51195"/>
    </source>
</evidence>
<keyword evidence="3 7" id="KW-0347">Helicase</keyword>
<dbReference type="GO" id="GO:0005524">
    <property type="term" value="F:ATP binding"/>
    <property type="evidence" value="ECO:0007669"/>
    <property type="project" value="UniProtKB-KW"/>
</dbReference>
<evidence type="ECO:0000256" key="8">
    <source>
        <dbReference type="SAM" id="MobiDB-lite"/>
    </source>
</evidence>
<feature type="compositionally biased region" description="Basic residues" evidence="8">
    <location>
        <begin position="410"/>
        <end position="419"/>
    </location>
</feature>
<evidence type="ECO:0000259" key="10">
    <source>
        <dbReference type="PROSITE" id="PS51194"/>
    </source>
</evidence>
<dbReference type="SMART" id="SM00490">
    <property type="entry name" value="HELICc"/>
    <property type="match status" value="1"/>
</dbReference>
<dbReference type="InterPro" id="IPR014001">
    <property type="entry name" value="Helicase_ATP-bd"/>
</dbReference>
<dbReference type="PANTHER" id="PTHR47959">
    <property type="entry name" value="ATP-DEPENDENT RNA HELICASE RHLE-RELATED"/>
    <property type="match status" value="1"/>
</dbReference>
<dbReference type="CDD" id="cd00268">
    <property type="entry name" value="DEADc"/>
    <property type="match status" value="1"/>
</dbReference>
<dbReference type="InterPro" id="IPR001650">
    <property type="entry name" value="Helicase_C-like"/>
</dbReference>
<dbReference type="Proteomes" id="UP000064967">
    <property type="component" value="Chromosome"/>
</dbReference>
<dbReference type="PROSITE" id="PS51194">
    <property type="entry name" value="HELICASE_CTER"/>
    <property type="match status" value="1"/>
</dbReference>
<dbReference type="InterPro" id="IPR014014">
    <property type="entry name" value="RNA_helicase_DEAD_Q_motif"/>
</dbReference>
<sequence>MTTSDDVTFVSLGLSGPLLRALEELGHERPRAIQAAVISAILDGRDVWASAETGSGKTAAFVLPLLEKLGTQRRATTPGRPRPLRALILVPTRELAAQIGEAIDDYARHLPERPKTCIAFGGVSINPQLMSLRGGADIVVATPGRLLDLVSHNALRLASVEMLVLDEADRLLSLGFADELARVLSLLGRRQTLLFSATFPPAVRALAEKVLAAPLRIDVARETVLGSPDANIVQRAIEVDETKRTPLLRHLLATEGWSRVLVFVESRHSANHVAEKLQRAQIAAAPFHGDLTQGTRTTTLEAFKDERLQVLVATDVASRGIDITALPAVVNYDLPRSAADYVHRIGRTGRAGEKGVAVSFVTPDAEPHFRLIEKRHRIRVERERIAGFEPTPRDPAAASAAPVRDPHGGVKGKRKSKKDKLREAAARAAK</sequence>
<reference evidence="12 13" key="1">
    <citation type="submission" date="2015-08" db="EMBL/GenBank/DDBJ databases">
        <authorList>
            <person name="Babu N.S."/>
            <person name="Beckwith C.J."/>
            <person name="Beseler K.G."/>
            <person name="Brison A."/>
            <person name="Carone J.V."/>
            <person name="Caskin T.P."/>
            <person name="Diamond M."/>
            <person name="Durham M.E."/>
            <person name="Foxe J.M."/>
            <person name="Go M."/>
            <person name="Henderson B.A."/>
            <person name="Jones I.B."/>
            <person name="McGettigan J.A."/>
            <person name="Micheletti S.J."/>
            <person name="Nasrallah M.E."/>
            <person name="Ortiz D."/>
            <person name="Piller C.R."/>
            <person name="Privatt S.R."/>
            <person name="Schneider S.L."/>
            <person name="Sharp S."/>
            <person name="Smith T.C."/>
            <person name="Stanton J.D."/>
            <person name="Ullery H.E."/>
            <person name="Wilson R.J."/>
            <person name="Serrano M.G."/>
            <person name="Buck G."/>
            <person name="Lee V."/>
            <person name="Wang Y."/>
            <person name="Carvalho R."/>
            <person name="Voegtly L."/>
            <person name="Shi R."/>
            <person name="Duckworth R."/>
            <person name="Johnson A."/>
            <person name="Loviza R."/>
            <person name="Walstead R."/>
            <person name="Shah Z."/>
            <person name="Kiflezghi M."/>
            <person name="Wade K."/>
            <person name="Ball S.L."/>
            <person name="Bradley K.W."/>
            <person name="Asai D.J."/>
            <person name="Bowman C.A."/>
            <person name="Russell D.A."/>
            <person name="Pope W.H."/>
            <person name="Jacobs-Sera D."/>
            <person name="Hendrix R.W."/>
            <person name="Hatfull G.F."/>
        </authorList>
    </citation>
    <scope>NUCLEOTIDE SEQUENCE [LARGE SCALE GENOMIC DNA]</scope>
    <source>
        <strain evidence="12 13">DSM 27648</strain>
    </source>
</reference>
<feature type="domain" description="Helicase ATP-binding" evidence="9">
    <location>
        <begin position="38"/>
        <end position="217"/>
    </location>
</feature>
<evidence type="ECO:0000256" key="2">
    <source>
        <dbReference type="ARBA" id="ARBA00022801"/>
    </source>
</evidence>
<dbReference type="PANTHER" id="PTHR47959:SF13">
    <property type="entry name" value="ATP-DEPENDENT RNA HELICASE RHLE"/>
    <property type="match status" value="1"/>
</dbReference>
<dbReference type="GO" id="GO:0003676">
    <property type="term" value="F:nucleic acid binding"/>
    <property type="evidence" value="ECO:0007669"/>
    <property type="project" value="InterPro"/>
</dbReference>
<organism evidence="12 13">
    <name type="scientific">Labilithrix luteola</name>
    <dbReference type="NCBI Taxonomy" id="1391654"/>
    <lineage>
        <taxon>Bacteria</taxon>
        <taxon>Pseudomonadati</taxon>
        <taxon>Myxococcota</taxon>
        <taxon>Polyangia</taxon>
        <taxon>Polyangiales</taxon>
        <taxon>Labilitrichaceae</taxon>
        <taxon>Labilithrix</taxon>
    </lineage>
</organism>
<keyword evidence="2 7" id="KW-0378">Hydrolase</keyword>
<dbReference type="InterPro" id="IPR027417">
    <property type="entry name" value="P-loop_NTPase"/>
</dbReference>
<name>A0A0K1Q366_9BACT</name>
<dbReference type="SUPFAM" id="SSF52540">
    <property type="entry name" value="P-loop containing nucleoside triphosphate hydrolases"/>
    <property type="match status" value="1"/>
</dbReference>
<evidence type="ECO:0000313" key="13">
    <source>
        <dbReference type="Proteomes" id="UP000064967"/>
    </source>
</evidence>
<dbReference type="PATRIC" id="fig|1391654.3.peg.7051"/>
<feature type="region of interest" description="Disordered" evidence="8">
    <location>
        <begin position="383"/>
        <end position="430"/>
    </location>
</feature>
<dbReference type="EMBL" id="CP012333">
    <property type="protein sequence ID" value="AKV00281.1"/>
    <property type="molecule type" value="Genomic_DNA"/>
</dbReference>
<dbReference type="PROSITE" id="PS51195">
    <property type="entry name" value="Q_MOTIF"/>
    <property type="match status" value="1"/>
</dbReference>
<comment type="similarity">
    <text evidence="5 7">Belongs to the DEAD box helicase family.</text>
</comment>
<feature type="short sequence motif" description="Q motif" evidence="6">
    <location>
        <begin position="7"/>
        <end position="35"/>
    </location>
</feature>
<dbReference type="STRING" id="1391654.AKJ09_06944"/>
<evidence type="ECO:0000256" key="7">
    <source>
        <dbReference type="RuleBase" id="RU000492"/>
    </source>
</evidence>
<proteinExistence type="inferred from homology"/>
<evidence type="ECO:0000256" key="3">
    <source>
        <dbReference type="ARBA" id="ARBA00022806"/>
    </source>
</evidence>
<protein>
    <submittedName>
        <fullName evidence="12">ATP-dependent RNA helicase RhlE</fullName>
    </submittedName>
</protein>
<dbReference type="Pfam" id="PF00271">
    <property type="entry name" value="Helicase_C"/>
    <property type="match status" value="1"/>
</dbReference>
<dbReference type="InterPro" id="IPR050079">
    <property type="entry name" value="DEAD_box_RNA_helicase"/>
</dbReference>
<dbReference type="PROSITE" id="PS51192">
    <property type="entry name" value="HELICASE_ATP_BIND_1"/>
    <property type="match status" value="1"/>
</dbReference>
<dbReference type="CDD" id="cd18787">
    <property type="entry name" value="SF2_C_DEAD"/>
    <property type="match status" value="1"/>
</dbReference>
<evidence type="ECO:0000259" key="9">
    <source>
        <dbReference type="PROSITE" id="PS51192"/>
    </source>
</evidence>
<gene>
    <name evidence="12" type="ORF">AKJ09_06944</name>
</gene>
<evidence type="ECO:0000256" key="4">
    <source>
        <dbReference type="ARBA" id="ARBA00022840"/>
    </source>
</evidence>
<evidence type="ECO:0000256" key="6">
    <source>
        <dbReference type="PROSITE-ProRule" id="PRU00552"/>
    </source>
</evidence>
<evidence type="ECO:0000256" key="5">
    <source>
        <dbReference type="ARBA" id="ARBA00038437"/>
    </source>
</evidence>
<feature type="domain" description="DEAD-box RNA helicase Q" evidence="11">
    <location>
        <begin position="7"/>
        <end position="35"/>
    </location>
</feature>
<accession>A0A0K1Q366</accession>
<keyword evidence="1 7" id="KW-0547">Nucleotide-binding</keyword>
<evidence type="ECO:0000313" key="12">
    <source>
        <dbReference type="EMBL" id="AKV00281.1"/>
    </source>
</evidence>
<dbReference type="Pfam" id="PF00270">
    <property type="entry name" value="DEAD"/>
    <property type="match status" value="1"/>
</dbReference>
<evidence type="ECO:0000256" key="1">
    <source>
        <dbReference type="ARBA" id="ARBA00022741"/>
    </source>
</evidence>
<dbReference type="InterPro" id="IPR000629">
    <property type="entry name" value="RNA-helicase_DEAD-box_CS"/>
</dbReference>
<keyword evidence="4 7" id="KW-0067">ATP-binding</keyword>
<dbReference type="KEGG" id="llu:AKJ09_06944"/>
<dbReference type="Gene3D" id="3.40.50.300">
    <property type="entry name" value="P-loop containing nucleotide triphosphate hydrolases"/>
    <property type="match status" value="2"/>
</dbReference>
<dbReference type="GO" id="GO:0016787">
    <property type="term" value="F:hydrolase activity"/>
    <property type="evidence" value="ECO:0007669"/>
    <property type="project" value="UniProtKB-KW"/>
</dbReference>
<dbReference type="InterPro" id="IPR011545">
    <property type="entry name" value="DEAD/DEAH_box_helicase_dom"/>
</dbReference>